<dbReference type="InterPro" id="IPR016039">
    <property type="entry name" value="Thiolase-like"/>
</dbReference>
<dbReference type="PANTHER" id="PTHR11712">
    <property type="entry name" value="POLYKETIDE SYNTHASE-RELATED"/>
    <property type="match status" value="1"/>
</dbReference>
<dbReference type="InterPro" id="IPR014030">
    <property type="entry name" value="Ketoacyl_synth_N"/>
</dbReference>
<dbReference type="PROSITE" id="PS52004">
    <property type="entry name" value="KS3_2"/>
    <property type="match status" value="1"/>
</dbReference>
<dbReference type="Gene3D" id="3.40.47.10">
    <property type="match status" value="1"/>
</dbReference>
<evidence type="ECO:0000256" key="3">
    <source>
        <dbReference type="RuleBase" id="RU003694"/>
    </source>
</evidence>
<comment type="similarity">
    <text evidence="1 3">Belongs to the thiolase-like superfamily. Beta-ketoacyl-ACP synthases family.</text>
</comment>
<evidence type="ECO:0000256" key="4">
    <source>
        <dbReference type="SAM" id="MobiDB-lite"/>
    </source>
</evidence>
<dbReference type="InterPro" id="IPR000794">
    <property type="entry name" value="Beta-ketoacyl_synthase"/>
</dbReference>
<proteinExistence type="inferred from homology"/>
<protein>
    <submittedName>
        <fullName evidence="6">Beta-ketoacyl-[acyl-carrier-protein] synthase family protein</fullName>
        <ecNumber evidence="6">2.3.1.-</ecNumber>
    </submittedName>
</protein>
<evidence type="ECO:0000256" key="2">
    <source>
        <dbReference type="ARBA" id="ARBA00022679"/>
    </source>
</evidence>
<dbReference type="InterPro" id="IPR014031">
    <property type="entry name" value="Ketoacyl_synth_C"/>
</dbReference>
<dbReference type="SMART" id="SM00825">
    <property type="entry name" value="PKS_KS"/>
    <property type="match status" value="1"/>
</dbReference>
<evidence type="ECO:0000259" key="5">
    <source>
        <dbReference type="PROSITE" id="PS52004"/>
    </source>
</evidence>
<dbReference type="Pfam" id="PF02801">
    <property type="entry name" value="Ketoacyl-synt_C"/>
    <property type="match status" value="2"/>
</dbReference>
<accession>A0ABU3L5E5</accession>
<dbReference type="EC" id="2.3.1.-" evidence="6"/>
<feature type="compositionally biased region" description="Gly residues" evidence="4">
    <location>
        <begin position="322"/>
        <end position="332"/>
    </location>
</feature>
<evidence type="ECO:0000313" key="6">
    <source>
        <dbReference type="EMBL" id="MDT7828598.1"/>
    </source>
</evidence>
<dbReference type="InterPro" id="IPR020841">
    <property type="entry name" value="PKS_Beta-ketoAc_synthase_dom"/>
</dbReference>
<gene>
    <name evidence="6" type="ORF">RQM65_07975</name>
</gene>
<feature type="domain" description="Ketosynthase family 3 (KS3)" evidence="5">
    <location>
        <begin position="2"/>
        <end position="443"/>
    </location>
</feature>
<dbReference type="PANTHER" id="PTHR11712:SF336">
    <property type="entry name" value="3-OXOACYL-[ACYL-CARRIER-PROTEIN] SYNTHASE, MITOCHONDRIAL"/>
    <property type="match status" value="1"/>
</dbReference>
<comment type="caution">
    <text evidence="6">The sequence shown here is derived from an EMBL/GenBank/DDBJ whole genome shotgun (WGS) entry which is preliminary data.</text>
</comment>
<name>A0ABU3L5E5_9FLAO</name>
<evidence type="ECO:0000313" key="7">
    <source>
        <dbReference type="Proteomes" id="UP001250656"/>
    </source>
</evidence>
<keyword evidence="7" id="KW-1185">Reference proteome</keyword>
<dbReference type="Pfam" id="PF00109">
    <property type="entry name" value="ketoacyl-synt"/>
    <property type="match status" value="1"/>
</dbReference>
<feature type="region of interest" description="Disordered" evidence="4">
    <location>
        <begin position="316"/>
        <end position="361"/>
    </location>
</feature>
<organism evidence="6 7">
    <name type="scientific">Pricia mediterranea</name>
    <dbReference type="NCBI Taxonomy" id="3076079"/>
    <lineage>
        <taxon>Bacteria</taxon>
        <taxon>Pseudomonadati</taxon>
        <taxon>Bacteroidota</taxon>
        <taxon>Flavobacteriia</taxon>
        <taxon>Flavobacteriales</taxon>
        <taxon>Flavobacteriaceae</taxon>
        <taxon>Pricia</taxon>
    </lineage>
</organism>
<evidence type="ECO:0000256" key="1">
    <source>
        <dbReference type="ARBA" id="ARBA00008467"/>
    </source>
</evidence>
<keyword evidence="6" id="KW-0012">Acyltransferase</keyword>
<dbReference type="SUPFAM" id="SSF53901">
    <property type="entry name" value="Thiolase-like"/>
    <property type="match status" value="1"/>
</dbReference>
<reference evidence="6 7" key="1">
    <citation type="submission" date="2023-09" db="EMBL/GenBank/DDBJ databases">
        <title>Novel taxa isolated from Blanes Bay.</title>
        <authorList>
            <person name="Rey-Velasco X."/>
            <person name="Lucena T."/>
        </authorList>
    </citation>
    <scope>NUCLEOTIDE SEQUENCE [LARGE SCALE GENOMIC DNA]</scope>
    <source>
        <strain evidence="6 7">S334</strain>
    </source>
</reference>
<keyword evidence="2 3" id="KW-0808">Transferase</keyword>
<dbReference type="Proteomes" id="UP001250656">
    <property type="component" value="Unassembled WGS sequence"/>
</dbReference>
<dbReference type="CDD" id="cd00834">
    <property type="entry name" value="KAS_I_II"/>
    <property type="match status" value="1"/>
</dbReference>
<feature type="compositionally biased region" description="Basic and acidic residues" evidence="4">
    <location>
        <begin position="333"/>
        <end position="347"/>
    </location>
</feature>
<sequence length="445" mass="47050">MINGVAITGMGIISAIGNNVAENYASLVAGNKGITRISQIETIHKDEIMVGEIADTNPELEKRLGFAENEVSRTVLIGCTAAAEAVSHAGITDINDLRTGLISGTTVGGMDKSEQYFYDYFNRPEVRQHITGLHAGDSTKKIAAHLGLEESFVTTISTACSSAANAIMLGARMIRSGQLDRAIVGGTDCLSKFTINGFKTLLILSDTYSAPFDEERKGLNLGEAAAYLVLESEALVKKRDASVLGYVTGYGNANDAYHQTASSEHGDGAVLAMEKALKTGGLRASDIDYVNAHGTATPNNDLSEGRALIRVFGEKGNANGNAGEGGTDGRGNAGRDKGDKHLHDKLRGLGKGPGNGSKFKKVPDFSSTKAFTGHTLAAAGGVEAVYSILALQHNTIFPNLNYKTPMKEFDLSPVTEVTRRPLQHVLSNSFGFGGNCSTLIFSKEV</sequence>
<dbReference type="EMBL" id="JAVTTP010000001">
    <property type="protein sequence ID" value="MDT7828598.1"/>
    <property type="molecule type" value="Genomic_DNA"/>
</dbReference>
<dbReference type="GO" id="GO:0016746">
    <property type="term" value="F:acyltransferase activity"/>
    <property type="evidence" value="ECO:0007669"/>
    <property type="project" value="UniProtKB-KW"/>
</dbReference>
<dbReference type="RefSeq" id="WP_314013994.1">
    <property type="nucleotide sequence ID" value="NZ_JAVTTP010000001.1"/>
</dbReference>